<dbReference type="PANTHER" id="PTHR42711:SF4">
    <property type="entry name" value="ABC TRANSPORTER RELATED"/>
    <property type="match status" value="1"/>
</dbReference>
<dbReference type="GO" id="GO:0005524">
    <property type="term" value="F:ATP binding"/>
    <property type="evidence" value="ECO:0007669"/>
    <property type="project" value="UniProtKB-KW"/>
</dbReference>
<evidence type="ECO:0000256" key="4">
    <source>
        <dbReference type="ARBA" id="ARBA00022840"/>
    </source>
</evidence>
<keyword evidence="5" id="KW-0046">Antibiotic resistance</keyword>
<keyword evidence="8" id="KW-1185">Reference proteome</keyword>
<sequence length="269" mass="29685">MAVVQVDGLTMTFRAPVREAGLRAALRAVVHREYRRIEAVSELSFGLDEGEVVGFLGPNGAGKTTTMKILSGILHPTGGRATVLGFTPWQRRREYLRRIALIRGSQPIGGPAELTVMDSFKYQRVLYDVPRGDNTVDELVDLLDIGELLHRQIRALSLGERMRAGLAMALLYQPKVLFLDEPTLGLDVLAAGALRRFVAEYAKSTGATVLLTSHSMADVETLCKRVILIDQSRIRYDGELAALAAKFSDLEDPSLEVVMDRFYRDGIPS</sequence>
<accession>A0A7W9MS61</accession>
<evidence type="ECO:0000256" key="3">
    <source>
        <dbReference type="ARBA" id="ARBA00022741"/>
    </source>
</evidence>
<evidence type="ECO:0000313" key="8">
    <source>
        <dbReference type="Proteomes" id="UP000549971"/>
    </source>
</evidence>
<keyword evidence="2" id="KW-0813">Transport</keyword>
<dbReference type="GO" id="GO:0046677">
    <property type="term" value="P:response to antibiotic"/>
    <property type="evidence" value="ECO:0007669"/>
    <property type="project" value="UniProtKB-KW"/>
</dbReference>
<protein>
    <submittedName>
        <fullName evidence="7">ABC-2 type transport system ATP-binding protein</fullName>
    </submittedName>
</protein>
<keyword evidence="3" id="KW-0547">Nucleotide-binding</keyword>
<dbReference type="SUPFAM" id="SSF52540">
    <property type="entry name" value="P-loop containing nucleoside triphosphate hydrolases"/>
    <property type="match status" value="1"/>
</dbReference>
<dbReference type="InterPro" id="IPR027417">
    <property type="entry name" value="P-loop_NTPase"/>
</dbReference>
<dbReference type="PANTHER" id="PTHR42711">
    <property type="entry name" value="ABC TRANSPORTER ATP-BINDING PROTEIN"/>
    <property type="match status" value="1"/>
</dbReference>
<dbReference type="EMBL" id="JACHMY010000001">
    <property type="protein sequence ID" value="MBB5833837.1"/>
    <property type="molecule type" value="Genomic_DNA"/>
</dbReference>
<dbReference type="InterPro" id="IPR017871">
    <property type="entry name" value="ABC_transporter-like_CS"/>
</dbReference>
<gene>
    <name evidence="7" type="ORF">HDA39_000571</name>
</gene>
<comment type="caution">
    <text evidence="7">The sequence shown here is derived from an EMBL/GenBank/DDBJ whole genome shotgun (WGS) entry which is preliminary data.</text>
</comment>
<dbReference type="PROSITE" id="PS00211">
    <property type="entry name" value="ABC_TRANSPORTER_1"/>
    <property type="match status" value="1"/>
</dbReference>
<keyword evidence="4 7" id="KW-0067">ATP-binding</keyword>
<dbReference type="GO" id="GO:0005886">
    <property type="term" value="C:plasma membrane"/>
    <property type="evidence" value="ECO:0007669"/>
    <property type="project" value="UniProtKB-SubCell"/>
</dbReference>
<proteinExistence type="predicted"/>
<feature type="domain" description="ABC transporter" evidence="6">
    <location>
        <begin position="17"/>
        <end position="256"/>
    </location>
</feature>
<dbReference type="Gene3D" id="3.40.50.300">
    <property type="entry name" value="P-loop containing nucleotide triphosphate hydrolases"/>
    <property type="match status" value="1"/>
</dbReference>
<dbReference type="PROSITE" id="PS50893">
    <property type="entry name" value="ABC_TRANSPORTER_2"/>
    <property type="match status" value="1"/>
</dbReference>
<dbReference type="Proteomes" id="UP000549971">
    <property type="component" value="Unassembled WGS sequence"/>
</dbReference>
<dbReference type="InterPro" id="IPR003439">
    <property type="entry name" value="ABC_transporter-like_ATP-bd"/>
</dbReference>
<evidence type="ECO:0000256" key="5">
    <source>
        <dbReference type="ARBA" id="ARBA00023251"/>
    </source>
</evidence>
<name>A0A7W9MS61_9ACTN</name>
<dbReference type="AlphaFoldDB" id="A0A7W9MS61"/>
<dbReference type="SMART" id="SM00382">
    <property type="entry name" value="AAA"/>
    <property type="match status" value="1"/>
</dbReference>
<dbReference type="GO" id="GO:0016887">
    <property type="term" value="F:ATP hydrolysis activity"/>
    <property type="evidence" value="ECO:0007669"/>
    <property type="project" value="InterPro"/>
</dbReference>
<dbReference type="InterPro" id="IPR050763">
    <property type="entry name" value="ABC_transporter_ATP-binding"/>
</dbReference>
<dbReference type="InterPro" id="IPR003593">
    <property type="entry name" value="AAA+_ATPase"/>
</dbReference>
<evidence type="ECO:0000256" key="2">
    <source>
        <dbReference type="ARBA" id="ARBA00022448"/>
    </source>
</evidence>
<evidence type="ECO:0000256" key="1">
    <source>
        <dbReference type="ARBA" id="ARBA00004202"/>
    </source>
</evidence>
<dbReference type="Pfam" id="PF00005">
    <property type="entry name" value="ABC_tran"/>
    <property type="match status" value="1"/>
</dbReference>
<organism evidence="7 8">
    <name type="scientific">Kribbella italica</name>
    <dbReference type="NCBI Taxonomy" id="1540520"/>
    <lineage>
        <taxon>Bacteria</taxon>
        <taxon>Bacillati</taxon>
        <taxon>Actinomycetota</taxon>
        <taxon>Actinomycetes</taxon>
        <taxon>Propionibacteriales</taxon>
        <taxon>Kribbellaceae</taxon>
        <taxon>Kribbella</taxon>
    </lineage>
</organism>
<dbReference type="RefSeq" id="WP_184793680.1">
    <property type="nucleotide sequence ID" value="NZ_JACHMY010000001.1"/>
</dbReference>
<reference evidence="7 8" key="1">
    <citation type="submission" date="2020-08" db="EMBL/GenBank/DDBJ databases">
        <title>Sequencing the genomes of 1000 actinobacteria strains.</title>
        <authorList>
            <person name="Klenk H.-P."/>
        </authorList>
    </citation>
    <scope>NUCLEOTIDE SEQUENCE [LARGE SCALE GENOMIC DNA]</scope>
    <source>
        <strain evidence="7 8">DSM 28967</strain>
    </source>
</reference>
<evidence type="ECO:0000259" key="6">
    <source>
        <dbReference type="PROSITE" id="PS50893"/>
    </source>
</evidence>
<comment type="subcellular location">
    <subcellularLocation>
        <location evidence="1">Cell membrane</location>
        <topology evidence="1">Peripheral membrane protein</topology>
    </subcellularLocation>
</comment>
<evidence type="ECO:0000313" key="7">
    <source>
        <dbReference type="EMBL" id="MBB5833837.1"/>
    </source>
</evidence>